<dbReference type="Proteomes" id="UP001054945">
    <property type="component" value="Unassembled WGS sequence"/>
</dbReference>
<organism evidence="1 2">
    <name type="scientific">Caerostris extrusa</name>
    <name type="common">Bark spider</name>
    <name type="synonym">Caerostris bankana</name>
    <dbReference type="NCBI Taxonomy" id="172846"/>
    <lineage>
        <taxon>Eukaryota</taxon>
        <taxon>Metazoa</taxon>
        <taxon>Ecdysozoa</taxon>
        <taxon>Arthropoda</taxon>
        <taxon>Chelicerata</taxon>
        <taxon>Arachnida</taxon>
        <taxon>Araneae</taxon>
        <taxon>Araneomorphae</taxon>
        <taxon>Entelegynae</taxon>
        <taxon>Araneoidea</taxon>
        <taxon>Araneidae</taxon>
        <taxon>Caerostris</taxon>
    </lineage>
</organism>
<name>A0AAV4M7V8_CAEEX</name>
<gene>
    <name evidence="1" type="ORF">CEXT_216481</name>
</gene>
<accession>A0AAV4M7V8</accession>
<evidence type="ECO:0000313" key="2">
    <source>
        <dbReference type="Proteomes" id="UP001054945"/>
    </source>
</evidence>
<dbReference type="EMBL" id="BPLR01001880">
    <property type="protein sequence ID" value="GIX67481.1"/>
    <property type="molecule type" value="Genomic_DNA"/>
</dbReference>
<sequence length="128" mass="14807">MENLEKEDLEEITFVSFRPRDSRIQLIDSTYCTCASSLQHVGLGGCARIGVRHSLKNIARPSLIHLCYSTHRDSAPTTTIYLYLARYLHNMRNRSNSDKTRTEKSCFVHFKDECATLQVEREAKKLRI</sequence>
<dbReference type="AlphaFoldDB" id="A0AAV4M7V8"/>
<evidence type="ECO:0000313" key="1">
    <source>
        <dbReference type="EMBL" id="GIX67481.1"/>
    </source>
</evidence>
<proteinExistence type="predicted"/>
<reference evidence="1 2" key="1">
    <citation type="submission" date="2021-06" db="EMBL/GenBank/DDBJ databases">
        <title>Caerostris extrusa draft genome.</title>
        <authorList>
            <person name="Kono N."/>
            <person name="Arakawa K."/>
        </authorList>
    </citation>
    <scope>NUCLEOTIDE SEQUENCE [LARGE SCALE GENOMIC DNA]</scope>
</reference>
<protein>
    <submittedName>
        <fullName evidence="1">Uncharacterized protein</fullName>
    </submittedName>
</protein>
<keyword evidence="2" id="KW-1185">Reference proteome</keyword>
<comment type="caution">
    <text evidence="1">The sequence shown here is derived from an EMBL/GenBank/DDBJ whole genome shotgun (WGS) entry which is preliminary data.</text>
</comment>